<dbReference type="EMBL" id="LKET01000032">
    <property type="protein sequence ID" value="KPU44064.1"/>
    <property type="molecule type" value="Genomic_DNA"/>
</dbReference>
<organism evidence="1 2">
    <name type="scientific">Oxobacter pfennigii</name>
    <dbReference type="NCBI Taxonomy" id="36849"/>
    <lineage>
        <taxon>Bacteria</taxon>
        <taxon>Bacillati</taxon>
        <taxon>Bacillota</taxon>
        <taxon>Clostridia</taxon>
        <taxon>Eubacteriales</taxon>
        <taxon>Clostridiaceae</taxon>
        <taxon>Oxobacter</taxon>
    </lineage>
</organism>
<name>A0A0N8NT77_9CLOT</name>
<evidence type="ECO:0000313" key="2">
    <source>
        <dbReference type="Proteomes" id="UP000050326"/>
    </source>
</evidence>
<dbReference type="AlphaFoldDB" id="A0A0N8NT77"/>
<dbReference type="OrthoDB" id="5393676at2"/>
<dbReference type="PATRIC" id="fig|36849.3.peg.2351"/>
<reference evidence="1 2" key="1">
    <citation type="submission" date="2015-09" db="EMBL/GenBank/DDBJ databases">
        <title>Genome sequence of Oxobacter pfennigii DSM 3222.</title>
        <authorList>
            <person name="Poehlein A."/>
            <person name="Bengelsdorf F.R."/>
            <person name="Schiel-Bengelsdorf B."/>
            <person name="Duerre P."/>
            <person name="Daniel R."/>
        </authorList>
    </citation>
    <scope>NUCLEOTIDE SEQUENCE [LARGE SCALE GENOMIC DNA]</scope>
    <source>
        <strain evidence="1 2">DSM 3222</strain>
    </source>
</reference>
<evidence type="ECO:0008006" key="3">
    <source>
        <dbReference type="Google" id="ProtNLM"/>
    </source>
</evidence>
<dbReference type="STRING" id="36849.OXPF_22300"/>
<comment type="caution">
    <text evidence="1">The sequence shown here is derived from an EMBL/GenBank/DDBJ whole genome shotgun (WGS) entry which is preliminary data.</text>
</comment>
<dbReference type="InterPro" id="IPR024523">
    <property type="entry name" value="DUF3793"/>
</dbReference>
<evidence type="ECO:0000313" key="1">
    <source>
        <dbReference type="EMBL" id="KPU44064.1"/>
    </source>
</evidence>
<protein>
    <recommendedName>
        <fullName evidence="3">DUF3793 family protein</fullName>
    </recommendedName>
</protein>
<keyword evidence="2" id="KW-1185">Reference proteome</keyword>
<proteinExistence type="predicted"/>
<accession>A0A0N8NT77</accession>
<gene>
    <name evidence="1" type="ORF">OXPF_22300</name>
</gene>
<sequence>MSLDNYDIFHKLLFLTTELDDSINHLAQIIVLNSCAVLLGTKPACTITFSSMHKSNTLELWNRHKEIVINNSKLTFYELYAGESFTVMLLYDEDKLNLKLNDGQSQFFLGSLGYDLNLSLDEKLLILKEKFKIGLPHEMGIFLGIPLKDVMGFTGYIPLPKLCNLGWVIYGSLEPSISLYKHYKICKTVMIELLLSDINPLDILNKYPV</sequence>
<dbReference type="Pfam" id="PF12672">
    <property type="entry name" value="DUF3793"/>
    <property type="match status" value="1"/>
</dbReference>
<dbReference type="Proteomes" id="UP000050326">
    <property type="component" value="Unassembled WGS sequence"/>
</dbReference>
<dbReference type="RefSeq" id="WP_054875265.1">
    <property type="nucleotide sequence ID" value="NZ_LKET01000032.1"/>
</dbReference>